<reference evidence="1" key="1">
    <citation type="journal article" date="2019" name="Microbiol. Resour. Announc.">
        <title>Draft Genomic Sequences of Streptomyces misionensis and Streptomyces albidoflavus, bacteria applied for phytopathogen biocontrol.</title>
        <authorList>
            <person name="Pylro V."/>
            <person name="Dias A."/>
            <person name="Andreote F."/>
            <person name="Varani A."/>
            <person name="Andreote C."/>
            <person name="Bernardo E."/>
            <person name="Martins T."/>
        </authorList>
    </citation>
    <scope>NUCLEOTIDE SEQUENCE [LARGE SCALE GENOMIC DNA]</scope>
    <source>
        <strain evidence="1">66</strain>
    </source>
</reference>
<keyword evidence="2" id="KW-1185">Reference proteome</keyword>
<organism evidence="1 2">
    <name type="scientific">Streptomyces misionensis</name>
    <dbReference type="NCBI Taxonomy" id="67331"/>
    <lineage>
        <taxon>Bacteria</taxon>
        <taxon>Bacillati</taxon>
        <taxon>Actinomycetota</taxon>
        <taxon>Actinomycetes</taxon>
        <taxon>Kitasatosporales</taxon>
        <taxon>Streptomycetaceae</taxon>
        <taxon>Streptomyces</taxon>
    </lineage>
</organism>
<comment type="caution">
    <text evidence="1">The sequence shown here is derived from an EMBL/GenBank/DDBJ whole genome shotgun (WGS) entry which is preliminary data.</text>
</comment>
<dbReference type="RefSeq" id="WP_146467875.1">
    <property type="nucleotide sequence ID" value="NZ_VOGW01000169.1"/>
</dbReference>
<protein>
    <submittedName>
        <fullName evidence="1">Uncharacterized protein</fullName>
    </submittedName>
</protein>
<dbReference type="AlphaFoldDB" id="A0A5C6J2R7"/>
<dbReference type="EMBL" id="VOGW01000169">
    <property type="protein sequence ID" value="TWV34905.1"/>
    <property type="molecule type" value="Genomic_DNA"/>
</dbReference>
<evidence type="ECO:0000313" key="1">
    <source>
        <dbReference type="EMBL" id="TWV34905.1"/>
    </source>
</evidence>
<dbReference type="Proteomes" id="UP000320481">
    <property type="component" value="Unassembled WGS sequence"/>
</dbReference>
<sequence>MSRPIAPYVTPWTGEAKTPIDVVVTSSGVAYADPVHDALARDLDGTLWELRGGTATGRPEYADLHPERQPAAMNSLLCAGCNQPAARDERGMLWLLPLVPLLDSVTSDWEGVRTTIPPMCEACTEETARLCPRMREGHVKLRAREAELIGVRGTLHPRPGETCAPEPDALVLYDSPDMPFVVARHVVRELCRTTLVALAVTTALPRTRPVQGPRVVTG</sequence>
<gene>
    <name evidence="1" type="ORF">FRZ03_27810</name>
</gene>
<proteinExistence type="predicted"/>
<evidence type="ECO:0000313" key="2">
    <source>
        <dbReference type="Proteomes" id="UP000320481"/>
    </source>
</evidence>
<accession>A0A5C6J2R7</accession>
<name>A0A5C6J2R7_9ACTN</name>